<dbReference type="Pfam" id="PF07505">
    <property type="entry name" value="DUF5131"/>
    <property type="match status" value="1"/>
</dbReference>
<evidence type="ECO:0000313" key="2">
    <source>
        <dbReference type="Proteomes" id="UP000016491"/>
    </source>
</evidence>
<dbReference type="EMBL" id="AWSU01000207">
    <property type="protein sequence ID" value="ERI76309.1"/>
    <property type="molecule type" value="Genomic_DNA"/>
</dbReference>
<evidence type="ECO:0008006" key="3">
    <source>
        <dbReference type="Google" id="ProtNLM"/>
    </source>
</evidence>
<dbReference type="AlphaFoldDB" id="A0ABC9TWT5"/>
<evidence type="ECO:0000313" key="1">
    <source>
        <dbReference type="EMBL" id="ERI76309.1"/>
    </source>
</evidence>
<proteinExistence type="predicted"/>
<accession>A0ABC9TWT5</accession>
<comment type="caution">
    <text evidence="1">The sequence shown here is derived from an EMBL/GenBank/DDBJ whole genome shotgun (WGS) entry which is preliminary data.</text>
</comment>
<organism evidence="1 2">
    <name type="scientific">[Clostridium] symbiosum ATCC 14940</name>
    <dbReference type="NCBI Taxonomy" id="411472"/>
    <lineage>
        <taxon>Bacteria</taxon>
        <taxon>Bacillati</taxon>
        <taxon>Bacillota</taxon>
        <taxon>Clostridia</taxon>
        <taxon>Lachnospirales</taxon>
        <taxon>Lachnospiraceae</taxon>
        <taxon>Otoolea</taxon>
    </lineage>
</organism>
<dbReference type="Proteomes" id="UP000016491">
    <property type="component" value="Unassembled WGS sequence"/>
</dbReference>
<reference evidence="1 2" key="1">
    <citation type="submission" date="2013-07" db="EMBL/GenBank/DDBJ databases">
        <authorList>
            <person name="Weinstock G."/>
            <person name="Sodergren E."/>
            <person name="Wylie T."/>
            <person name="Fulton L."/>
            <person name="Fulton R."/>
            <person name="Fronick C."/>
            <person name="O'Laughlin M."/>
            <person name="Godfrey J."/>
            <person name="Miner T."/>
            <person name="Herter B."/>
            <person name="Appelbaum E."/>
            <person name="Cordes M."/>
            <person name="Lek S."/>
            <person name="Wollam A."/>
            <person name="Pepin K.H."/>
            <person name="Palsikar V.B."/>
            <person name="Mitreva M."/>
            <person name="Wilson R.K."/>
        </authorList>
    </citation>
    <scope>NUCLEOTIDE SEQUENCE [LARGE SCALE GENOMIC DNA]</scope>
    <source>
        <strain evidence="1 2">ATCC 14940</strain>
    </source>
</reference>
<dbReference type="InterPro" id="IPR011101">
    <property type="entry name" value="DUF5131"/>
</dbReference>
<protein>
    <recommendedName>
        <fullName evidence="3">DUF5131 family protein</fullName>
    </recommendedName>
</protein>
<name>A0ABC9TWT5_CLOSY</name>
<sequence length="42" mass="4736">MSKSGKTPEKERCDMATWNPGHGCKKISPGCANCYVYRCRIK</sequence>
<gene>
    <name evidence="1" type="ORF">CLOSYM_02693</name>
</gene>